<accession>A0ABR8ZCW2</accession>
<evidence type="ECO:0008006" key="4">
    <source>
        <dbReference type="Google" id="ProtNLM"/>
    </source>
</evidence>
<evidence type="ECO:0000313" key="2">
    <source>
        <dbReference type="EMBL" id="MBD8083153.1"/>
    </source>
</evidence>
<dbReference type="InterPro" id="IPR011250">
    <property type="entry name" value="OMP/PagP_B-barrel"/>
</dbReference>
<dbReference type="SUPFAM" id="SSF56925">
    <property type="entry name" value="OMPA-like"/>
    <property type="match status" value="1"/>
</dbReference>
<comment type="caution">
    <text evidence="2">The sequence shown here is derived from an EMBL/GenBank/DDBJ whole genome shotgun (WGS) entry which is preliminary data.</text>
</comment>
<reference evidence="2 3" key="1">
    <citation type="submission" date="2020-09" db="EMBL/GenBank/DDBJ databases">
        <title>Genome seq and assembly of Chryseobacterium sp.</title>
        <authorList>
            <person name="Chhetri G."/>
        </authorList>
    </citation>
    <scope>NUCLEOTIDE SEQUENCE [LARGE SCALE GENOMIC DNA]</scope>
    <source>
        <strain evidence="2 3">GCR10</strain>
    </source>
</reference>
<organism evidence="2 3">
    <name type="scientific">Chryseobacterium caseinilyticum</name>
    <dbReference type="NCBI Taxonomy" id="2771428"/>
    <lineage>
        <taxon>Bacteria</taxon>
        <taxon>Pseudomonadati</taxon>
        <taxon>Bacteroidota</taxon>
        <taxon>Flavobacteriia</taxon>
        <taxon>Flavobacteriales</taxon>
        <taxon>Weeksellaceae</taxon>
        <taxon>Chryseobacterium group</taxon>
        <taxon>Chryseobacterium</taxon>
    </lineage>
</organism>
<keyword evidence="3" id="KW-1185">Reference proteome</keyword>
<proteinExistence type="predicted"/>
<feature type="signal peptide" evidence="1">
    <location>
        <begin position="1"/>
        <end position="18"/>
    </location>
</feature>
<dbReference type="RefSeq" id="WP_191737087.1">
    <property type="nucleotide sequence ID" value="NZ_JACYFS010000003.1"/>
</dbReference>
<evidence type="ECO:0000313" key="3">
    <source>
        <dbReference type="Proteomes" id="UP000637299"/>
    </source>
</evidence>
<gene>
    <name evidence="2" type="ORF">IC610_12080</name>
</gene>
<name>A0ABR8ZCW2_9FLAO</name>
<dbReference type="Proteomes" id="UP000637299">
    <property type="component" value="Unassembled WGS sequence"/>
</dbReference>
<keyword evidence="1" id="KW-0732">Signal</keyword>
<dbReference type="EMBL" id="JACYFS010000003">
    <property type="protein sequence ID" value="MBD8083153.1"/>
    <property type="molecule type" value="Genomic_DNA"/>
</dbReference>
<evidence type="ECO:0000256" key="1">
    <source>
        <dbReference type="SAM" id="SignalP"/>
    </source>
</evidence>
<feature type="chain" id="PRO_5045086297" description="Outer membrane protein beta-barrel domain-containing protein" evidence="1">
    <location>
        <begin position="19"/>
        <end position="175"/>
    </location>
</feature>
<protein>
    <recommendedName>
        <fullName evidence="4">Outer membrane protein beta-barrel domain-containing protein</fullName>
    </recommendedName>
</protein>
<sequence length="175" mass="19460">MRKLFIATLVSISTFAYSQIAIGNAPESTSRWTFGGGIGFGFGSNSMFNIQAAPRVGYRLTEDLEAGITGTVMWQTSDFYRSTMFGVGPFANYYFARSFYVGANLQHFFINYKDKIYGYKSSDQETALYLGGGYLQRIGNNSFLQLGVMYNVLYRENNSIFASGLMPNIGFVVGL</sequence>